<feature type="domain" description="Response regulatory" evidence="9">
    <location>
        <begin position="5"/>
        <end position="119"/>
    </location>
</feature>
<dbReference type="CDD" id="cd17550">
    <property type="entry name" value="REC_NtrX-like"/>
    <property type="match status" value="1"/>
</dbReference>
<evidence type="ECO:0000256" key="7">
    <source>
        <dbReference type="PROSITE-ProRule" id="PRU00169"/>
    </source>
</evidence>
<keyword evidence="5" id="KW-0805">Transcription regulation</keyword>
<dbReference type="Gene3D" id="1.10.8.60">
    <property type="match status" value="1"/>
</dbReference>
<dbReference type="GO" id="GO:0005524">
    <property type="term" value="F:ATP binding"/>
    <property type="evidence" value="ECO:0007669"/>
    <property type="project" value="UniProtKB-KW"/>
</dbReference>
<dbReference type="GO" id="GO:0043565">
    <property type="term" value="F:sequence-specific DNA binding"/>
    <property type="evidence" value="ECO:0007669"/>
    <property type="project" value="InterPro"/>
</dbReference>
<evidence type="ECO:0000313" key="11">
    <source>
        <dbReference type="Proteomes" id="UP000294599"/>
    </source>
</evidence>
<dbReference type="SUPFAM" id="SSF52172">
    <property type="entry name" value="CheY-like"/>
    <property type="match status" value="1"/>
</dbReference>
<dbReference type="PROSITE" id="PS00675">
    <property type="entry name" value="SIGMA54_INTERACT_1"/>
    <property type="match status" value="1"/>
</dbReference>
<evidence type="ECO:0000256" key="4">
    <source>
        <dbReference type="ARBA" id="ARBA00023012"/>
    </source>
</evidence>
<dbReference type="PANTHER" id="PTHR32071:SF17">
    <property type="entry name" value="TRANSCRIPTIONAL REGULATOR (NTRC FAMILY)"/>
    <property type="match status" value="1"/>
</dbReference>
<protein>
    <submittedName>
        <fullName evidence="10">DNA-binding NtrC family response regulator</fullName>
    </submittedName>
</protein>
<dbReference type="Pfam" id="PF00072">
    <property type="entry name" value="Response_reg"/>
    <property type="match status" value="1"/>
</dbReference>
<sequence length="462" mass="50407">MSPGYILVVDDEADIRRLIEEILVDEGYRVITADGADAARACVRRERPSLVLLDIWMPGEDGLSLLKSWAEPGLTFPVVIMSGHGTIETAVEATRLGAWDFIEKPISLAKLLLTIERALEASQLRQENAGLRALAAWPNEPVGGSVVMQTLRQQLDRLSGHPAPLLLQGESGTGKEGLARWLHGRGPRRAGPFVVVTPTGLTGEERRVALLGSESGDSVQAGLIERAHGGTLFLDEFIGLDGDSQALLADTLARGELVRVGGKAPVRFDVRVVAATSQRAQDCLEQGSLREDLYFLLNVVPVAVPALRERSEDLPDLLAYLGDFFAHRDRLPYRRFGVAVQNRLRQHDWPGNLRELRNLVQRLLLLGGGDEIGLGEVEPALARVADAPRSAPAGDGPVFDFGKPLREAREDFERVYLEHRLREAGGSVGKLARLCGLERTHLYRKLKDLGIQAGRDTADAGP</sequence>
<dbReference type="SMART" id="SM00448">
    <property type="entry name" value="REC"/>
    <property type="match status" value="1"/>
</dbReference>
<dbReference type="Pfam" id="PF02954">
    <property type="entry name" value="HTH_8"/>
    <property type="match status" value="1"/>
</dbReference>
<name>A0A4S3KXP3_9GAMM</name>
<evidence type="ECO:0000256" key="3">
    <source>
        <dbReference type="ARBA" id="ARBA00022840"/>
    </source>
</evidence>
<evidence type="ECO:0000256" key="2">
    <source>
        <dbReference type="ARBA" id="ARBA00022741"/>
    </source>
</evidence>
<dbReference type="PROSITE" id="PS50045">
    <property type="entry name" value="SIGMA54_INTERACT_4"/>
    <property type="match status" value="1"/>
</dbReference>
<keyword evidence="4" id="KW-0902">Two-component regulatory system</keyword>
<dbReference type="OrthoDB" id="9804019at2"/>
<dbReference type="InterPro" id="IPR025662">
    <property type="entry name" value="Sigma_54_int_dom_ATP-bd_1"/>
</dbReference>
<dbReference type="RefSeq" id="WP_123522743.1">
    <property type="nucleotide sequence ID" value="NZ_JBHLWF010000007.1"/>
</dbReference>
<evidence type="ECO:0000256" key="5">
    <source>
        <dbReference type="ARBA" id="ARBA00023015"/>
    </source>
</evidence>
<dbReference type="FunFam" id="3.40.50.2300:FF:000018">
    <property type="entry name" value="DNA-binding transcriptional regulator NtrC"/>
    <property type="match status" value="1"/>
</dbReference>
<dbReference type="AlphaFoldDB" id="A0A4S3KXP3"/>
<keyword evidence="6" id="KW-0804">Transcription</keyword>
<evidence type="ECO:0000259" key="9">
    <source>
        <dbReference type="PROSITE" id="PS50110"/>
    </source>
</evidence>
<dbReference type="Gene3D" id="1.10.10.60">
    <property type="entry name" value="Homeodomain-like"/>
    <property type="match status" value="1"/>
</dbReference>
<dbReference type="PANTHER" id="PTHR32071">
    <property type="entry name" value="TRANSCRIPTIONAL REGULATORY PROTEIN"/>
    <property type="match status" value="1"/>
</dbReference>
<dbReference type="InterPro" id="IPR002078">
    <property type="entry name" value="Sigma_54_int"/>
</dbReference>
<dbReference type="CDD" id="cd00009">
    <property type="entry name" value="AAA"/>
    <property type="match status" value="1"/>
</dbReference>
<dbReference type="PROSITE" id="PS50110">
    <property type="entry name" value="RESPONSE_REGULATORY"/>
    <property type="match status" value="1"/>
</dbReference>
<dbReference type="SUPFAM" id="SSF46689">
    <property type="entry name" value="Homeodomain-like"/>
    <property type="match status" value="1"/>
</dbReference>
<evidence type="ECO:0000256" key="6">
    <source>
        <dbReference type="ARBA" id="ARBA00023163"/>
    </source>
</evidence>
<dbReference type="SUPFAM" id="SSF52540">
    <property type="entry name" value="P-loop containing nucleoside triphosphate hydrolases"/>
    <property type="match status" value="1"/>
</dbReference>
<keyword evidence="2" id="KW-0547">Nucleotide-binding</keyword>
<dbReference type="Proteomes" id="UP000294599">
    <property type="component" value="Unassembled WGS sequence"/>
</dbReference>
<feature type="modified residue" description="4-aspartylphosphate" evidence="7">
    <location>
        <position position="54"/>
    </location>
</feature>
<dbReference type="InterPro" id="IPR001789">
    <property type="entry name" value="Sig_transdc_resp-reg_receiver"/>
</dbReference>
<gene>
    <name evidence="10" type="ORF">EDC25_10325</name>
</gene>
<evidence type="ECO:0000313" key="10">
    <source>
        <dbReference type="EMBL" id="TCT00257.1"/>
    </source>
</evidence>
<reference evidence="10 11" key="1">
    <citation type="submission" date="2019-03" db="EMBL/GenBank/DDBJ databases">
        <title>Genomic Encyclopedia of Type Strains, Phase IV (KMG-IV): sequencing the most valuable type-strain genomes for metagenomic binning, comparative biology and taxonomic classification.</title>
        <authorList>
            <person name="Goeker M."/>
        </authorList>
    </citation>
    <scope>NUCLEOTIDE SEQUENCE [LARGE SCALE GENOMIC DNA]</scope>
    <source>
        <strain evidence="10 11">DSM 21944</strain>
    </source>
</reference>
<dbReference type="InterPro" id="IPR002197">
    <property type="entry name" value="HTH_Fis"/>
</dbReference>
<accession>A0A4S3KXP3</accession>
<proteinExistence type="predicted"/>
<dbReference type="GO" id="GO:0000160">
    <property type="term" value="P:phosphorelay signal transduction system"/>
    <property type="evidence" value="ECO:0007669"/>
    <property type="project" value="UniProtKB-KW"/>
</dbReference>
<dbReference type="Pfam" id="PF25601">
    <property type="entry name" value="AAA_lid_14"/>
    <property type="match status" value="1"/>
</dbReference>
<keyword evidence="3" id="KW-0067">ATP-binding</keyword>
<comment type="caution">
    <text evidence="10">The sequence shown here is derived from an EMBL/GenBank/DDBJ whole genome shotgun (WGS) entry which is preliminary data.</text>
</comment>
<organism evidence="10 11">
    <name type="scientific">Pseudofulvimonas gallinarii</name>
    <dbReference type="NCBI Taxonomy" id="634155"/>
    <lineage>
        <taxon>Bacteria</taxon>
        <taxon>Pseudomonadati</taxon>
        <taxon>Pseudomonadota</taxon>
        <taxon>Gammaproteobacteria</taxon>
        <taxon>Lysobacterales</taxon>
        <taxon>Rhodanobacteraceae</taxon>
        <taxon>Pseudofulvimonas</taxon>
    </lineage>
</organism>
<dbReference type="InterPro" id="IPR025944">
    <property type="entry name" value="Sigma_54_int_dom_CS"/>
</dbReference>
<dbReference type="PROSITE" id="PS00688">
    <property type="entry name" value="SIGMA54_INTERACT_3"/>
    <property type="match status" value="1"/>
</dbReference>
<dbReference type="InterPro" id="IPR011006">
    <property type="entry name" value="CheY-like_superfamily"/>
</dbReference>
<dbReference type="InterPro" id="IPR009057">
    <property type="entry name" value="Homeodomain-like_sf"/>
</dbReference>
<dbReference type="Gene3D" id="3.40.50.300">
    <property type="entry name" value="P-loop containing nucleotide triphosphate hydrolases"/>
    <property type="match status" value="1"/>
</dbReference>
<feature type="domain" description="Sigma-54 factor interaction" evidence="8">
    <location>
        <begin position="141"/>
        <end position="365"/>
    </location>
</feature>
<dbReference type="InterPro" id="IPR027417">
    <property type="entry name" value="P-loop_NTPase"/>
</dbReference>
<dbReference type="EMBL" id="SMAF01000003">
    <property type="protein sequence ID" value="TCT00257.1"/>
    <property type="molecule type" value="Genomic_DNA"/>
</dbReference>
<dbReference type="InterPro" id="IPR058031">
    <property type="entry name" value="AAA_lid_NorR"/>
</dbReference>
<dbReference type="GO" id="GO:0006355">
    <property type="term" value="P:regulation of DNA-templated transcription"/>
    <property type="evidence" value="ECO:0007669"/>
    <property type="project" value="InterPro"/>
</dbReference>
<keyword evidence="10" id="KW-0238">DNA-binding</keyword>
<dbReference type="Pfam" id="PF00158">
    <property type="entry name" value="Sigma54_activat"/>
    <property type="match status" value="1"/>
</dbReference>
<evidence type="ECO:0000259" key="8">
    <source>
        <dbReference type="PROSITE" id="PS50045"/>
    </source>
</evidence>
<keyword evidence="1 7" id="KW-0597">Phosphoprotein</keyword>
<dbReference type="Gene3D" id="3.40.50.2300">
    <property type="match status" value="1"/>
</dbReference>
<keyword evidence="11" id="KW-1185">Reference proteome</keyword>
<evidence type="ECO:0000256" key="1">
    <source>
        <dbReference type="ARBA" id="ARBA00022553"/>
    </source>
</evidence>